<protein>
    <submittedName>
        <fullName evidence="1">Uncharacterized protein</fullName>
    </submittedName>
</protein>
<evidence type="ECO:0000313" key="1">
    <source>
        <dbReference type="EMBL" id="EFX68433.1"/>
    </source>
</evidence>
<dbReference type="InParanoid" id="E9HII0"/>
<accession>E9HII0</accession>
<organism evidence="1 2">
    <name type="scientific">Daphnia pulex</name>
    <name type="common">Water flea</name>
    <dbReference type="NCBI Taxonomy" id="6669"/>
    <lineage>
        <taxon>Eukaryota</taxon>
        <taxon>Metazoa</taxon>
        <taxon>Ecdysozoa</taxon>
        <taxon>Arthropoda</taxon>
        <taxon>Crustacea</taxon>
        <taxon>Branchiopoda</taxon>
        <taxon>Diplostraca</taxon>
        <taxon>Cladocera</taxon>
        <taxon>Anomopoda</taxon>
        <taxon>Daphniidae</taxon>
        <taxon>Daphnia</taxon>
    </lineage>
</organism>
<evidence type="ECO:0000313" key="2">
    <source>
        <dbReference type="Proteomes" id="UP000000305"/>
    </source>
</evidence>
<dbReference type="Proteomes" id="UP000000305">
    <property type="component" value="Unassembled WGS sequence"/>
</dbReference>
<reference evidence="1 2" key="1">
    <citation type="journal article" date="2011" name="Science">
        <title>The ecoresponsive genome of Daphnia pulex.</title>
        <authorList>
            <person name="Colbourne J.K."/>
            <person name="Pfrender M.E."/>
            <person name="Gilbert D."/>
            <person name="Thomas W.K."/>
            <person name="Tucker A."/>
            <person name="Oakley T.H."/>
            <person name="Tokishita S."/>
            <person name="Aerts A."/>
            <person name="Arnold G.J."/>
            <person name="Basu M.K."/>
            <person name="Bauer D.J."/>
            <person name="Caceres C.E."/>
            <person name="Carmel L."/>
            <person name="Casola C."/>
            <person name="Choi J.H."/>
            <person name="Detter J.C."/>
            <person name="Dong Q."/>
            <person name="Dusheyko S."/>
            <person name="Eads B.D."/>
            <person name="Frohlich T."/>
            <person name="Geiler-Samerotte K.A."/>
            <person name="Gerlach D."/>
            <person name="Hatcher P."/>
            <person name="Jogdeo S."/>
            <person name="Krijgsveld J."/>
            <person name="Kriventseva E.V."/>
            <person name="Kultz D."/>
            <person name="Laforsch C."/>
            <person name="Lindquist E."/>
            <person name="Lopez J."/>
            <person name="Manak J.R."/>
            <person name="Muller J."/>
            <person name="Pangilinan J."/>
            <person name="Patwardhan R.P."/>
            <person name="Pitluck S."/>
            <person name="Pritham E.J."/>
            <person name="Rechtsteiner A."/>
            <person name="Rho M."/>
            <person name="Rogozin I.B."/>
            <person name="Sakarya O."/>
            <person name="Salamov A."/>
            <person name="Schaack S."/>
            <person name="Shapiro H."/>
            <person name="Shiga Y."/>
            <person name="Skalitzky C."/>
            <person name="Smith Z."/>
            <person name="Souvorov A."/>
            <person name="Sung W."/>
            <person name="Tang Z."/>
            <person name="Tsuchiya D."/>
            <person name="Tu H."/>
            <person name="Vos H."/>
            <person name="Wang M."/>
            <person name="Wolf Y.I."/>
            <person name="Yamagata H."/>
            <person name="Yamada T."/>
            <person name="Ye Y."/>
            <person name="Shaw J.R."/>
            <person name="Andrews J."/>
            <person name="Crease T.J."/>
            <person name="Tang H."/>
            <person name="Lucas S.M."/>
            <person name="Robertson H.M."/>
            <person name="Bork P."/>
            <person name="Koonin E.V."/>
            <person name="Zdobnov E.M."/>
            <person name="Grigoriev I.V."/>
            <person name="Lynch M."/>
            <person name="Boore J.L."/>
        </authorList>
    </citation>
    <scope>NUCLEOTIDE SEQUENCE [LARGE SCALE GENOMIC DNA]</scope>
</reference>
<gene>
    <name evidence="1" type="ORF">DAPPUDRAFT_330086</name>
</gene>
<name>E9HII0_DAPPU</name>
<proteinExistence type="predicted"/>
<dbReference type="KEGG" id="dpx:DAPPUDRAFT_330086"/>
<dbReference type="HOGENOM" id="CLU_1435769_0_0_1"/>
<sequence length="189" mass="19905">MNVLSVEESDDSEDIPQQANIILNSQNWKNEWNQEKFHRCCVPHRRGYLDINSQAIMQEGNLNNRQMEQHASPVPAKATPVPAIAAPVPAIAAPVPARVAPLPAKVAPVKAVTAKAAPVPASPVPGACKVATATAPITAIAIAGAKKMIAPNVAHTTVANKVTTAPSATPKNTIPWILECQNDNGDILD</sequence>
<dbReference type="EMBL" id="GL732655">
    <property type="protein sequence ID" value="EFX68433.1"/>
    <property type="molecule type" value="Genomic_DNA"/>
</dbReference>
<dbReference type="AlphaFoldDB" id="E9HII0"/>
<keyword evidence="2" id="KW-1185">Reference proteome</keyword>